<comment type="caution">
    <text evidence="2">The sequence shown here is derived from an EMBL/GenBank/DDBJ whole genome shotgun (WGS) entry which is preliminary data.</text>
</comment>
<dbReference type="PANTHER" id="PTHR40625">
    <property type="entry name" value="GTP-BINDING PROTEIN ESDC-RELATED"/>
    <property type="match status" value="1"/>
</dbReference>
<accession>A0ABR4DQ71</accession>
<feature type="compositionally biased region" description="Polar residues" evidence="1">
    <location>
        <begin position="235"/>
        <end position="249"/>
    </location>
</feature>
<proteinExistence type="predicted"/>
<feature type="compositionally biased region" description="Basic and acidic residues" evidence="1">
    <location>
        <begin position="250"/>
        <end position="259"/>
    </location>
</feature>
<reference evidence="2 3" key="1">
    <citation type="journal article" date="2024" name="Commun. Biol.">
        <title>Comparative genomic analysis of thermophilic fungi reveals convergent evolutionary adaptations and gene losses.</title>
        <authorList>
            <person name="Steindorff A.S."/>
            <person name="Aguilar-Pontes M.V."/>
            <person name="Robinson A.J."/>
            <person name="Andreopoulos B."/>
            <person name="LaButti K."/>
            <person name="Kuo A."/>
            <person name="Mondo S."/>
            <person name="Riley R."/>
            <person name="Otillar R."/>
            <person name="Haridas S."/>
            <person name="Lipzen A."/>
            <person name="Grimwood J."/>
            <person name="Schmutz J."/>
            <person name="Clum A."/>
            <person name="Reid I.D."/>
            <person name="Moisan M.C."/>
            <person name="Butler G."/>
            <person name="Nguyen T.T.M."/>
            <person name="Dewar K."/>
            <person name="Conant G."/>
            <person name="Drula E."/>
            <person name="Henrissat B."/>
            <person name="Hansel C."/>
            <person name="Singer S."/>
            <person name="Hutchinson M.I."/>
            <person name="de Vries R.P."/>
            <person name="Natvig D.O."/>
            <person name="Powell A.J."/>
            <person name="Tsang A."/>
            <person name="Grigoriev I.V."/>
        </authorList>
    </citation>
    <scope>NUCLEOTIDE SEQUENCE [LARGE SCALE GENOMIC DNA]</scope>
    <source>
        <strain evidence="2 3">ATCC 22073</strain>
    </source>
</reference>
<dbReference type="InterPro" id="IPR014756">
    <property type="entry name" value="Ig_E-set"/>
</dbReference>
<dbReference type="RefSeq" id="XP_070870526.1">
    <property type="nucleotide sequence ID" value="XM_071007303.1"/>
</dbReference>
<sequence>MDPNTTLFTFMLQTHPSVKTVHLIGSWDNFTKPYTMERDTRRDRGQWRGCYNFQDITHEEDGSNASKRSGGLRMGNTYYYYYEVDGSSETYDPSQPCTTACPYLPGQPVNTLFVPVEKSLRKRSASLTSLREEDFKTMDPSSKFVAPRPAPSPPEVVRRLGSAPHSLQPAAPKRSSRSPSPSSRWQGFLPRRLFSRKSSSSLSETHASQPTTTTMTTTTTTTMTMMAATAITTTESTQPETAWNPSSQAEDARSLRSEHVATSTGSRSRDISPESLRRFLIDDTPLEHHHPHQDSQEDGTMRLPIIQIPEDIAEENEDDDNFATSAISADSVFFTTGLSPPPAPHHPPASAATTTTTSTVLPVSRFSTCLSPPGRAAPRVTRLNLAPATLGRGLSSGALASPFPAFPRSPDSTHSTHSSLPDFDLSDDEDDGSCEGEEEEDDERHAVEAPQPSPFFLSHSHLAVDKSRDGPAAAALTSPIAEDAGLGELVNELGWMAEVIRGGM</sequence>
<dbReference type="PANTHER" id="PTHR40625:SF1">
    <property type="entry name" value="AMP-ACTIVATED PROTEIN KINASE GLYCOGEN-BINDING DOMAIN-CONTAINING PROTEIN"/>
    <property type="match status" value="1"/>
</dbReference>
<dbReference type="SUPFAM" id="SSF81296">
    <property type="entry name" value="E set domains"/>
    <property type="match status" value="1"/>
</dbReference>
<feature type="compositionally biased region" description="Acidic residues" evidence="1">
    <location>
        <begin position="424"/>
        <end position="442"/>
    </location>
</feature>
<dbReference type="Proteomes" id="UP001600064">
    <property type="component" value="Unassembled WGS sequence"/>
</dbReference>
<evidence type="ECO:0000313" key="3">
    <source>
        <dbReference type="Proteomes" id="UP001600064"/>
    </source>
</evidence>
<dbReference type="InterPro" id="IPR013783">
    <property type="entry name" value="Ig-like_fold"/>
</dbReference>
<evidence type="ECO:0008006" key="4">
    <source>
        <dbReference type="Google" id="ProtNLM"/>
    </source>
</evidence>
<evidence type="ECO:0000256" key="1">
    <source>
        <dbReference type="SAM" id="MobiDB-lite"/>
    </source>
</evidence>
<feature type="region of interest" description="Disordered" evidence="1">
    <location>
        <begin position="233"/>
        <end position="275"/>
    </location>
</feature>
<organism evidence="2 3">
    <name type="scientific">Remersonia thermophila</name>
    <dbReference type="NCBI Taxonomy" id="72144"/>
    <lineage>
        <taxon>Eukaryota</taxon>
        <taxon>Fungi</taxon>
        <taxon>Dikarya</taxon>
        <taxon>Ascomycota</taxon>
        <taxon>Pezizomycotina</taxon>
        <taxon>Sordariomycetes</taxon>
        <taxon>Sordariomycetidae</taxon>
        <taxon>Sordariales</taxon>
        <taxon>Sordariales incertae sedis</taxon>
        <taxon>Remersonia</taxon>
    </lineage>
</organism>
<feature type="compositionally biased region" description="Low complexity" evidence="1">
    <location>
        <begin position="177"/>
        <end position="203"/>
    </location>
</feature>
<protein>
    <recommendedName>
        <fullName evidence="4">AMP-activated protein kinase glycogen-binding domain-containing protein</fullName>
    </recommendedName>
</protein>
<feature type="region of interest" description="Disordered" evidence="1">
    <location>
        <begin position="401"/>
        <end position="455"/>
    </location>
</feature>
<dbReference type="EMBL" id="JAZGUE010000001">
    <property type="protein sequence ID" value="KAL2271802.1"/>
    <property type="molecule type" value="Genomic_DNA"/>
</dbReference>
<evidence type="ECO:0000313" key="2">
    <source>
        <dbReference type="EMBL" id="KAL2271802.1"/>
    </source>
</evidence>
<dbReference type="GeneID" id="98121947"/>
<feature type="compositionally biased region" description="Polar residues" evidence="1">
    <location>
        <begin position="410"/>
        <end position="419"/>
    </location>
</feature>
<name>A0ABR4DQ71_9PEZI</name>
<feature type="region of interest" description="Disordered" evidence="1">
    <location>
        <begin position="125"/>
        <end position="219"/>
    </location>
</feature>
<keyword evidence="3" id="KW-1185">Reference proteome</keyword>
<dbReference type="Gene3D" id="2.60.40.10">
    <property type="entry name" value="Immunoglobulins"/>
    <property type="match status" value="1"/>
</dbReference>
<gene>
    <name evidence="2" type="ORF">VTJ83DRAFT_1173</name>
</gene>